<feature type="domain" description="Acyltransferase 3" evidence="2">
    <location>
        <begin position="11"/>
        <end position="335"/>
    </location>
</feature>
<keyword evidence="1" id="KW-1133">Transmembrane helix</keyword>
<organism evidence="3 4">
    <name type="scientific">Aquiflexum gelatinilyticum</name>
    <dbReference type="NCBI Taxonomy" id="2961943"/>
    <lineage>
        <taxon>Bacteria</taxon>
        <taxon>Pseudomonadati</taxon>
        <taxon>Bacteroidota</taxon>
        <taxon>Cytophagia</taxon>
        <taxon>Cytophagales</taxon>
        <taxon>Cyclobacteriaceae</taxon>
        <taxon>Aquiflexum</taxon>
    </lineage>
</organism>
<keyword evidence="4" id="KW-1185">Reference proteome</keyword>
<evidence type="ECO:0000256" key="1">
    <source>
        <dbReference type="SAM" id="Phobius"/>
    </source>
</evidence>
<dbReference type="EMBL" id="JANSUY010000003">
    <property type="protein sequence ID" value="MCR9014839.1"/>
    <property type="molecule type" value="Genomic_DNA"/>
</dbReference>
<feature type="transmembrane region" description="Helical" evidence="1">
    <location>
        <begin position="6"/>
        <end position="25"/>
    </location>
</feature>
<accession>A0A9X2SY96</accession>
<feature type="transmembrane region" description="Helical" evidence="1">
    <location>
        <begin position="37"/>
        <end position="60"/>
    </location>
</feature>
<keyword evidence="1" id="KW-0472">Membrane</keyword>
<dbReference type="PANTHER" id="PTHR23028:SF53">
    <property type="entry name" value="ACYL_TRANSF_3 DOMAIN-CONTAINING PROTEIN"/>
    <property type="match status" value="1"/>
</dbReference>
<feature type="transmembrane region" description="Helical" evidence="1">
    <location>
        <begin position="256"/>
        <end position="278"/>
    </location>
</feature>
<dbReference type="PANTHER" id="PTHR23028">
    <property type="entry name" value="ACETYLTRANSFERASE"/>
    <property type="match status" value="1"/>
</dbReference>
<sequence>MNTSTPTYFPALTGIRAIAVLMVYFHHFNPFAGTSGFAFRFFAEFHTGVTLFFVLSGFIITHKYFLNPSPSLSVYFWNRFTKIYPVFFILTMLIFLARAIYFSQFGEKEILALILNLLLLKGYFQEFLFSGIAQAWTLTVEETFYLSAPLLALAWKKWRLPLLLLPLTIISSGILIQNLFKDLFPFGFFGDLQFLFNFTFFGRCFEFLLGMGLAYHMQRRLPLKHLTLFGAAGILLSIVALAMIGNGEKTGDNFHLGILVNNFALPLFGILPLFWGLLHEETVFKKLLSSRLFRILGDSSYVFYLIHIGIFQLALASLGLSILTNLLLLYLFAILGYYFFEQPVKNYLRSRF</sequence>
<gene>
    <name evidence="3" type="ORF">NU887_07295</name>
</gene>
<feature type="transmembrane region" description="Helical" evidence="1">
    <location>
        <begin position="135"/>
        <end position="155"/>
    </location>
</feature>
<dbReference type="AlphaFoldDB" id="A0A9X2SY96"/>
<name>A0A9X2SY96_9BACT</name>
<dbReference type="RefSeq" id="WP_258422717.1">
    <property type="nucleotide sequence ID" value="NZ_JANSUY010000003.1"/>
</dbReference>
<dbReference type="InterPro" id="IPR050879">
    <property type="entry name" value="Acyltransferase_3"/>
</dbReference>
<keyword evidence="3" id="KW-0808">Transferase</keyword>
<evidence type="ECO:0000313" key="3">
    <source>
        <dbReference type="EMBL" id="MCR9014839.1"/>
    </source>
</evidence>
<feature type="transmembrane region" description="Helical" evidence="1">
    <location>
        <begin position="299"/>
        <end position="316"/>
    </location>
</feature>
<protein>
    <submittedName>
        <fullName evidence="3">Acyltransferase</fullName>
    </submittedName>
</protein>
<evidence type="ECO:0000259" key="2">
    <source>
        <dbReference type="Pfam" id="PF01757"/>
    </source>
</evidence>
<evidence type="ECO:0000313" key="4">
    <source>
        <dbReference type="Proteomes" id="UP001142175"/>
    </source>
</evidence>
<dbReference type="Pfam" id="PF01757">
    <property type="entry name" value="Acyl_transf_3"/>
    <property type="match status" value="1"/>
</dbReference>
<feature type="transmembrane region" description="Helical" evidence="1">
    <location>
        <begin position="162"/>
        <end position="180"/>
    </location>
</feature>
<keyword evidence="3" id="KW-0012">Acyltransferase</keyword>
<dbReference type="GO" id="GO:0000271">
    <property type="term" value="P:polysaccharide biosynthetic process"/>
    <property type="evidence" value="ECO:0007669"/>
    <property type="project" value="TreeGrafter"/>
</dbReference>
<feature type="transmembrane region" description="Helical" evidence="1">
    <location>
        <begin position="80"/>
        <end position="101"/>
    </location>
</feature>
<dbReference type="GO" id="GO:0016747">
    <property type="term" value="F:acyltransferase activity, transferring groups other than amino-acyl groups"/>
    <property type="evidence" value="ECO:0007669"/>
    <property type="project" value="InterPro"/>
</dbReference>
<feature type="transmembrane region" description="Helical" evidence="1">
    <location>
        <begin position="192"/>
        <end position="214"/>
    </location>
</feature>
<feature type="transmembrane region" description="Helical" evidence="1">
    <location>
        <begin position="322"/>
        <end position="340"/>
    </location>
</feature>
<proteinExistence type="predicted"/>
<comment type="caution">
    <text evidence="3">The sequence shown here is derived from an EMBL/GenBank/DDBJ whole genome shotgun (WGS) entry which is preliminary data.</text>
</comment>
<dbReference type="Proteomes" id="UP001142175">
    <property type="component" value="Unassembled WGS sequence"/>
</dbReference>
<reference evidence="3" key="1">
    <citation type="submission" date="2022-08" db="EMBL/GenBank/DDBJ databases">
        <authorList>
            <person name="Zhang D."/>
        </authorList>
    </citation>
    <scope>NUCLEOTIDE SEQUENCE</scope>
    <source>
        <strain evidence="3">XJ19-11</strain>
    </source>
</reference>
<feature type="transmembrane region" description="Helical" evidence="1">
    <location>
        <begin position="226"/>
        <end position="244"/>
    </location>
</feature>
<keyword evidence="1" id="KW-0812">Transmembrane</keyword>
<dbReference type="InterPro" id="IPR002656">
    <property type="entry name" value="Acyl_transf_3_dom"/>
</dbReference>
<dbReference type="GO" id="GO:0016020">
    <property type="term" value="C:membrane"/>
    <property type="evidence" value="ECO:0007669"/>
    <property type="project" value="TreeGrafter"/>
</dbReference>